<feature type="region of interest" description="Disordered" evidence="1">
    <location>
        <begin position="33"/>
        <end position="75"/>
    </location>
</feature>
<keyword evidence="4" id="KW-1185">Reference proteome</keyword>
<evidence type="ECO:0000313" key="4">
    <source>
        <dbReference type="Proteomes" id="UP001066276"/>
    </source>
</evidence>
<keyword evidence="2" id="KW-0732">Signal</keyword>
<reference evidence="3" key="1">
    <citation type="journal article" date="2022" name="bioRxiv">
        <title>Sequencing and chromosome-scale assembly of the giantPleurodeles waltlgenome.</title>
        <authorList>
            <person name="Brown T."/>
            <person name="Elewa A."/>
            <person name="Iarovenko S."/>
            <person name="Subramanian E."/>
            <person name="Araus A.J."/>
            <person name="Petzold A."/>
            <person name="Susuki M."/>
            <person name="Suzuki K.-i.T."/>
            <person name="Hayashi T."/>
            <person name="Toyoda A."/>
            <person name="Oliveira C."/>
            <person name="Osipova E."/>
            <person name="Leigh N.D."/>
            <person name="Simon A."/>
            <person name="Yun M.H."/>
        </authorList>
    </citation>
    <scope>NUCLEOTIDE SEQUENCE</scope>
    <source>
        <strain evidence="3">20211129_DDA</strain>
        <tissue evidence="3">Liver</tissue>
    </source>
</reference>
<dbReference type="EMBL" id="JANPWB010000001">
    <property type="protein sequence ID" value="KAJ1212374.1"/>
    <property type="molecule type" value="Genomic_DNA"/>
</dbReference>
<feature type="chain" id="PRO_5043764975" evidence="2">
    <location>
        <begin position="22"/>
        <end position="97"/>
    </location>
</feature>
<evidence type="ECO:0000313" key="3">
    <source>
        <dbReference type="EMBL" id="KAJ1212374.1"/>
    </source>
</evidence>
<sequence>MWNVWAGAFGLLSAMYVLVPGFPESIHNHLPASSNTYPGRWRKPPPPAAAADGGREPALRQEGTPGRSDTEEGRNFRFGWERRARVHLDKVTLAARS</sequence>
<protein>
    <submittedName>
        <fullName evidence="3">Uncharacterized protein</fullName>
    </submittedName>
</protein>
<evidence type="ECO:0000256" key="1">
    <source>
        <dbReference type="SAM" id="MobiDB-lite"/>
    </source>
</evidence>
<feature type="signal peptide" evidence="2">
    <location>
        <begin position="1"/>
        <end position="21"/>
    </location>
</feature>
<proteinExistence type="predicted"/>
<gene>
    <name evidence="3" type="ORF">NDU88_000038</name>
</gene>
<comment type="caution">
    <text evidence="3">The sequence shown here is derived from an EMBL/GenBank/DDBJ whole genome shotgun (WGS) entry which is preliminary data.</text>
</comment>
<organism evidence="3 4">
    <name type="scientific">Pleurodeles waltl</name>
    <name type="common">Iberian ribbed newt</name>
    <dbReference type="NCBI Taxonomy" id="8319"/>
    <lineage>
        <taxon>Eukaryota</taxon>
        <taxon>Metazoa</taxon>
        <taxon>Chordata</taxon>
        <taxon>Craniata</taxon>
        <taxon>Vertebrata</taxon>
        <taxon>Euteleostomi</taxon>
        <taxon>Amphibia</taxon>
        <taxon>Batrachia</taxon>
        <taxon>Caudata</taxon>
        <taxon>Salamandroidea</taxon>
        <taxon>Salamandridae</taxon>
        <taxon>Pleurodelinae</taxon>
        <taxon>Pleurodeles</taxon>
    </lineage>
</organism>
<dbReference type="Proteomes" id="UP001066276">
    <property type="component" value="Chromosome 1_1"/>
</dbReference>
<dbReference type="AlphaFoldDB" id="A0AAV7WE92"/>
<accession>A0AAV7WE92</accession>
<evidence type="ECO:0000256" key="2">
    <source>
        <dbReference type="SAM" id="SignalP"/>
    </source>
</evidence>
<name>A0AAV7WE92_PLEWA</name>